<name>A0A510UNM5_ALIFS</name>
<gene>
    <name evidence="1" type="ORF">AFI02nite_42700</name>
    <name evidence="2" type="ORF">GNP88_18865</name>
</gene>
<reference evidence="1 3" key="1">
    <citation type="submission" date="2019-07" db="EMBL/GenBank/DDBJ databases">
        <title>Whole genome shotgun sequence of Aliivibrio fischeri NBRC 101058.</title>
        <authorList>
            <person name="Hosoyama A."/>
            <person name="Uohara A."/>
            <person name="Ohji S."/>
            <person name="Ichikawa N."/>
        </authorList>
    </citation>
    <scope>NUCLEOTIDE SEQUENCE [LARGE SCALE GENOMIC DNA]</scope>
    <source>
        <strain evidence="1 3">NBRC 101058</strain>
    </source>
</reference>
<evidence type="ECO:0000313" key="4">
    <source>
        <dbReference type="Proteomes" id="UP000448038"/>
    </source>
</evidence>
<evidence type="ECO:0000313" key="2">
    <source>
        <dbReference type="EMBL" id="MUK51193.1"/>
    </source>
</evidence>
<dbReference type="AlphaFoldDB" id="A0A510UNM5"/>
<dbReference type="RefSeq" id="WP_146867033.1">
    <property type="nucleotide sequence ID" value="NZ_BJTZ01000117.1"/>
</dbReference>
<comment type="caution">
    <text evidence="1">The sequence shown here is derived from an EMBL/GenBank/DDBJ whole genome shotgun (WGS) entry which is preliminary data.</text>
</comment>
<sequence>MKSIKSQQHITMYLIAQKHEAYGYTSLETLAQWNRKLSKKNQSAFTCKKVTTLRNTKYNP</sequence>
<dbReference type="EMBL" id="WOBN01000039">
    <property type="protein sequence ID" value="MUK51193.1"/>
    <property type="molecule type" value="Genomic_DNA"/>
</dbReference>
<dbReference type="Proteomes" id="UP000321787">
    <property type="component" value="Unassembled WGS sequence"/>
</dbReference>
<dbReference type="Proteomes" id="UP000448038">
    <property type="component" value="Unassembled WGS sequence"/>
</dbReference>
<evidence type="ECO:0000313" key="3">
    <source>
        <dbReference type="Proteomes" id="UP000321787"/>
    </source>
</evidence>
<reference evidence="2 4" key="2">
    <citation type="submission" date="2019-11" db="EMBL/GenBank/DDBJ databases">
        <title>Using colonization assays and comparative genomics to discover symbiosis behaviors and factors in Vibrio fischeri.</title>
        <authorList>
            <person name="Bongrand C."/>
            <person name="Moriano-Gutierrez S."/>
            <person name="Arevalo P."/>
            <person name="Mcfall-Ngai M."/>
            <person name="Visick K."/>
            <person name="Polz M.F."/>
            <person name="Ruby E.G."/>
        </authorList>
    </citation>
    <scope>NUCLEOTIDE SEQUENCE [LARGE SCALE GENOMIC DNA]</scope>
    <source>
        <strain evidence="4">emors.4.1</strain>
        <strain evidence="2">Emors.4.1</strain>
    </source>
</reference>
<proteinExistence type="predicted"/>
<dbReference type="EMBL" id="BJTZ01000117">
    <property type="protein sequence ID" value="GEK16234.1"/>
    <property type="molecule type" value="Genomic_DNA"/>
</dbReference>
<protein>
    <submittedName>
        <fullName evidence="1">Uncharacterized protein</fullName>
    </submittedName>
</protein>
<evidence type="ECO:0000313" key="1">
    <source>
        <dbReference type="EMBL" id="GEK16234.1"/>
    </source>
</evidence>
<organism evidence="1 3">
    <name type="scientific">Aliivibrio fischeri</name>
    <name type="common">Vibrio fischeri</name>
    <dbReference type="NCBI Taxonomy" id="668"/>
    <lineage>
        <taxon>Bacteria</taxon>
        <taxon>Pseudomonadati</taxon>
        <taxon>Pseudomonadota</taxon>
        <taxon>Gammaproteobacteria</taxon>
        <taxon>Vibrionales</taxon>
        <taxon>Vibrionaceae</taxon>
        <taxon>Aliivibrio</taxon>
    </lineage>
</organism>
<accession>A0A510UNM5</accession>